<dbReference type="EMBL" id="UINC01030374">
    <property type="protein sequence ID" value="SVB14666.1"/>
    <property type="molecule type" value="Genomic_DNA"/>
</dbReference>
<evidence type="ECO:0000313" key="1">
    <source>
        <dbReference type="EMBL" id="SVB14666.1"/>
    </source>
</evidence>
<gene>
    <name evidence="1" type="ORF">METZ01_LOCUS167520</name>
</gene>
<reference evidence="1" key="1">
    <citation type="submission" date="2018-05" db="EMBL/GenBank/DDBJ databases">
        <authorList>
            <person name="Lanie J.A."/>
            <person name="Ng W.-L."/>
            <person name="Kazmierczak K.M."/>
            <person name="Andrzejewski T.M."/>
            <person name="Davidsen T.M."/>
            <person name="Wayne K.J."/>
            <person name="Tettelin H."/>
            <person name="Glass J.I."/>
            <person name="Rusch D."/>
            <person name="Podicherti R."/>
            <person name="Tsui H.-C.T."/>
            <person name="Winkler M.E."/>
        </authorList>
    </citation>
    <scope>NUCLEOTIDE SEQUENCE</scope>
</reference>
<proteinExistence type="predicted"/>
<protein>
    <submittedName>
        <fullName evidence="1">Uncharacterized protein</fullName>
    </submittedName>
</protein>
<accession>A0A382BLE1</accession>
<organism evidence="1">
    <name type="scientific">marine metagenome</name>
    <dbReference type="NCBI Taxonomy" id="408172"/>
    <lineage>
        <taxon>unclassified sequences</taxon>
        <taxon>metagenomes</taxon>
        <taxon>ecological metagenomes</taxon>
    </lineage>
</organism>
<sequence length="90" mass="9828">MAVVCDLVSEIGDLRLERAGLGIKSFAFARVIIRGKVLYKPFTSFPGEIEAIVAGIFLFELLYNTQALAVMLKAAVVGHQFVERMLALVA</sequence>
<dbReference type="AlphaFoldDB" id="A0A382BLE1"/>
<name>A0A382BLE1_9ZZZZ</name>
<feature type="non-terminal residue" evidence="1">
    <location>
        <position position="90"/>
    </location>
</feature>